<keyword evidence="2" id="KW-0812">Transmembrane</keyword>
<evidence type="ECO:0000313" key="3">
    <source>
        <dbReference type="EMBL" id="HEV09222.1"/>
    </source>
</evidence>
<keyword evidence="2" id="KW-1133">Transmembrane helix</keyword>
<dbReference type="AlphaFoldDB" id="A0A831YB09"/>
<proteinExistence type="predicted"/>
<dbReference type="Proteomes" id="UP000885621">
    <property type="component" value="Unassembled WGS sequence"/>
</dbReference>
<keyword evidence="2" id="KW-0472">Membrane</keyword>
<evidence type="ECO:0000256" key="2">
    <source>
        <dbReference type="SAM" id="Phobius"/>
    </source>
</evidence>
<feature type="compositionally biased region" description="Low complexity" evidence="1">
    <location>
        <begin position="44"/>
        <end position="53"/>
    </location>
</feature>
<feature type="region of interest" description="Disordered" evidence="1">
    <location>
        <begin position="40"/>
        <end position="63"/>
    </location>
</feature>
<feature type="transmembrane region" description="Helical" evidence="2">
    <location>
        <begin position="6"/>
        <end position="29"/>
    </location>
</feature>
<sequence length="63" mass="7392">METESSWFELAGIIFFTWMVIIVGLLWGLSIKASYNEEKEKQKQQQLNQTQENQDGKPEQKNT</sequence>
<dbReference type="EMBL" id="DSFC01000133">
    <property type="protein sequence ID" value="HEV09222.1"/>
    <property type="molecule type" value="Genomic_DNA"/>
</dbReference>
<feature type="compositionally biased region" description="Basic and acidic residues" evidence="1">
    <location>
        <begin position="54"/>
        <end position="63"/>
    </location>
</feature>
<name>A0A831YB09_9AQUI</name>
<gene>
    <name evidence="3" type="ORF">ENO34_02345</name>
</gene>
<protein>
    <submittedName>
        <fullName evidence="3">Uncharacterized protein</fullName>
    </submittedName>
</protein>
<evidence type="ECO:0000256" key="1">
    <source>
        <dbReference type="SAM" id="MobiDB-lite"/>
    </source>
</evidence>
<accession>A0A831YB09</accession>
<comment type="caution">
    <text evidence="3">The sequence shown here is derived from an EMBL/GenBank/DDBJ whole genome shotgun (WGS) entry which is preliminary data.</text>
</comment>
<organism evidence="3">
    <name type="scientific">Sulfurihydrogenibium azorense</name>
    <dbReference type="NCBI Taxonomy" id="309806"/>
    <lineage>
        <taxon>Bacteria</taxon>
        <taxon>Pseudomonadati</taxon>
        <taxon>Aquificota</taxon>
        <taxon>Aquificia</taxon>
        <taxon>Aquificales</taxon>
        <taxon>Hydrogenothermaceae</taxon>
        <taxon>Sulfurihydrogenibium</taxon>
    </lineage>
</organism>
<reference evidence="3" key="1">
    <citation type="journal article" date="2020" name="mSystems">
        <title>Genome- and Community-Level Interaction Insights into Carbon Utilization and Element Cycling Functions of Hydrothermarchaeota in Hydrothermal Sediment.</title>
        <authorList>
            <person name="Zhou Z."/>
            <person name="Liu Y."/>
            <person name="Xu W."/>
            <person name="Pan J."/>
            <person name="Luo Z.H."/>
            <person name="Li M."/>
        </authorList>
    </citation>
    <scope>NUCLEOTIDE SEQUENCE [LARGE SCALE GENOMIC DNA]</scope>
    <source>
        <strain evidence="3">SpSt-1257</strain>
    </source>
</reference>